<dbReference type="KEGG" id="cact:HZ995_12255"/>
<dbReference type="PROSITE" id="PS51257">
    <property type="entry name" value="PROKAR_LIPOPROTEIN"/>
    <property type="match status" value="1"/>
</dbReference>
<evidence type="ECO:0000313" key="2">
    <source>
        <dbReference type="EMBL" id="QTN35248.1"/>
    </source>
</evidence>
<dbReference type="EMBL" id="CP060010">
    <property type="protein sequence ID" value="QTN35248.1"/>
    <property type="molecule type" value="Genomic_DNA"/>
</dbReference>
<feature type="signal peptide" evidence="1">
    <location>
        <begin position="1"/>
        <end position="26"/>
    </location>
</feature>
<dbReference type="InterPro" id="IPR021323">
    <property type="entry name" value="DUF2927"/>
</dbReference>
<reference evidence="2" key="1">
    <citation type="submission" date="2020-07" db="EMBL/GenBank/DDBJ databases">
        <title>Genome sequences of bacteria associated with the marine, planktonic diatom Thalassiosira profunda strain ECT2AJA-044.</title>
        <authorList>
            <person name="Gargas C.B."/>
            <person name="Roberts W.R."/>
            <person name="Alverson A.J."/>
        </authorList>
    </citation>
    <scope>NUCLEOTIDE SEQUENCE</scope>
    <source>
        <strain evidence="2">ECT2AJA-044</strain>
    </source>
</reference>
<accession>A0A975I6M0</accession>
<protein>
    <submittedName>
        <fullName evidence="2">DUF2927 domain-containing protein</fullName>
    </submittedName>
</protein>
<feature type="chain" id="PRO_5037907730" evidence="1">
    <location>
        <begin position="27"/>
        <end position="312"/>
    </location>
</feature>
<dbReference type="AlphaFoldDB" id="A0A975I6M0"/>
<evidence type="ECO:0000256" key="1">
    <source>
        <dbReference type="SAM" id="SignalP"/>
    </source>
</evidence>
<evidence type="ECO:0000313" key="3">
    <source>
        <dbReference type="Proteomes" id="UP000665026"/>
    </source>
</evidence>
<keyword evidence="1" id="KW-0732">Signal</keyword>
<name>A0A975I6M0_9RHOB</name>
<sequence>MVRVFKRITAFALMAGLAACQLVPVAQPVPPSTSAPQGPKQSLKSADMARYYQRVESDLLVRGLLRVDGGGPDTPYTSAMLARNFEKVTFYDEHTIGTRVQRGTGQERLLSRWDQPVRINVEYGPSVSDEIRAQDTAMIREYAGRLSRITGHPISAGRLRPNFHILVIGEDDKSAMTARIRALLPSLSASALAQIISPPRATHCLVVVSHAEGPAPRILSAVAVVRAEHPDLLRRSCYHEEIAQGLGIVNDSPFARPSIFNDDDEFALLTSHDEALLAMLYDPRLRIGMSAAEARPIVQTLAREKMGDGAET</sequence>
<dbReference type="Proteomes" id="UP000665026">
    <property type="component" value="Chromosome"/>
</dbReference>
<dbReference type="Pfam" id="PF11150">
    <property type="entry name" value="DUF2927"/>
    <property type="match status" value="1"/>
</dbReference>
<proteinExistence type="predicted"/>
<gene>
    <name evidence="2" type="ORF">HZ995_12255</name>
</gene>
<organism evidence="2 3">
    <name type="scientific">Cognatishimia activa</name>
    <dbReference type="NCBI Taxonomy" id="1715691"/>
    <lineage>
        <taxon>Bacteria</taxon>
        <taxon>Pseudomonadati</taxon>
        <taxon>Pseudomonadota</taxon>
        <taxon>Alphaproteobacteria</taxon>
        <taxon>Rhodobacterales</taxon>
        <taxon>Paracoccaceae</taxon>
        <taxon>Cognatishimia</taxon>
    </lineage>
</organism>